<dbReference type="GO" id="GO:0000978">
    <property type="term" value="F:RNA polymerase II cis-regulatory region sequence-specific DNA binding"/>
    <property type="evidence" value="ECO:0007669"/>
    <property type="project" value="TreeGrafter"/>
</dbReference>
<evidence type="ECO:0000313" key="9">
    <source>
        <dbReference type="EMBL" id="TKC53780.1"/>
    </source>
</evidence>
<dbReference type="PROSITE" id="PS50071">
    <property type="entry name" value="HOMEOBOX_2"/>
    <property type="match status" value="1"/>
</dbReference>
<keyword evidence="4 5" id="KW-0539">Nucleus</keyword>
<dbReference type="SUPFAM" id="SSF46689">
    <property type="entry name" value="Homeodomain-like"/>
    <property type="match status" value="1"/>
</dbReference>
<reference evidence="10" key="1">
    <citation type="journal article" date="2019" name="IScience">
        <title>Narwhal Genome Reveals Long-Term Low Genetic Diversity despite Current Large Abundance Size.</title>
        <authorList>
            <person name="Westbury M.V."/>
            <person name="Petersen B."/>
            <person name="Garde E."/>
            <person name="Heide-Jorgensen M.P."/>
            <person name="Lorenzen E.D."/>
        </authorList>
    </citation>
    <scope>NUCLEOTIDE SEQUENCE [LARGE SCALE GENOMIC DNA]</scope>
</reference>
<dbReference type="InterPro" id="IPR001356">
    <property type="entry name" value="HD"/>
</dbReference>
<dbReference type="GO" id="GO:0000981">
    <property type="term" value="F:DNA-binding transcription factor activity, RNA polymerase II-specific"/>
    <property type="evidence" value="ECO:0007669"/>
    <property type="project" value="TreeGrafter"/>
</dbReference>
<evidence type="ECO:0000256" key="2">
    <source>
        <dbReference type="ARBA" id="ARBA00023125"/>
    </source>
</evidence>
<evidence type="ECO:0000256" key="7">
    <source>
        <dbReference type="SAM" id="MobiDB-lite"/>
    </source>
</evidence>
<dbReference type="PANTHER" id="PTHR45793:SF12">
    <property type="entry name" value="TETRAPEPTIDE REPEAT HOMEOBOX 1"/>
    <property type="match status" value="1"/>
</dbReference>
<comment type="caution">
    <text evidence="9">The sequence shown here is derived from an EMBL/GenBank/DDBJ whole genome shotgun (WGS) entry which is preliminary data.</text>
</comment>
<evidence type="ECO:0000256" key="1">
    <source>
        <dbReference type="ARBA" id="ARBA00004123"/>
    </source>
</evidence>
<dbReference type="GO" id="GO:0005634">
    <property type="term" value="C:nucleus"/>
    <property type="evidence" value="ECO:0007669"/>
    <property type="project" value="UniProtKB-SubCell"/>
</dbReference>
<evidence type="ECO:0000256" key="5">
    <source>
        <dbReference type="PROSITE-ProRule" id="PRU00108"/>
    </source>
</evidence>
<gene>
    <name evidence="9" type="ORF">EI555_018529</name>
</gene>
<feature type="domain" description="Homeobox" evidence="8">
    <location>
        <begin position="9"/>
        <end position="69"/>
    </location>
</feature>
<keyword evidence="3 5" id="KW-0371">Homeobox</keyword>
<protein>
    <recommendedName>
        <fullName evidence="8">Homeobox domain-containing protein</fullName>
    </recommendedName>
</protein>
<dbReference type="SMART" id="SM00389">
    <property type="entry name" value="HOX"/>
    <property type="match status" value="1"/>
</dbReference>
<dbReference type="PANTHER" id="PTHR45793">
    <property type="entry name" value="HOMEOBOX PROTEIN"/>
    <property type="match status" value="1"/>
</dbReference>
<dbReference type="Pfam" id="PF00046">
    <property type="entry name" value="Homeodomain"/>
    <property type="match status" value="1"/>
</dbReference>
<name>A0A4V5PB63_MONMO</name>
<proteinExistence type="predicted"/>
<evidence type="ECO:0000256" key="3">
    <source>
        <dbReference type="ARBA" id="ARBA00023155"/>
    </source>
</evidence>
<dbReference type="Gene3D" id="1.10.10.60">
    <property type="entry name" value="Homeodomain-like"/>
    <property type="match status" value="1"/>
</dbReference>
<accession>A0A4V5PB63</accession>
<dbReference type="CDD" id="cd00086">
    <property type="entry name" value="homeodomain"/>
    <property type="match status" value="1"/>
</dbReference>
<dbReference type="Proteomes" id="UP000308365">
    <property type="component" value="Unassembled WGS sequence"/>
</dbReference>
<evidence type="ECO:0000259" key="8">
    <source>
        <dbReference type="PROSITE" id="PS50071"/>
    </source>
</evidence>
<evidence type="ECO:0000256" key="6">
    <source>
        <dbReference type="RuleBase" id="RU000682"/>
    </source>
</evidence>
<feature type="non-terminal residue" evidence="9">
    <location>
        <position position="1"/>
    </location>
</feature>
<feature type="DNA-binding region" description="Homeobox" evidence="5">
    <location>
        <begin position="11"/>
        <end position="70"/>
    </location>
</feature>
<organism evidence="9 10">
    <name type="scientific">Monodon monoceros</name>
    <name type="common">Narwhal</name>
    <name type="synonym">Ceratodon monodon</name>
    <dbReference type="NCBI Taxonomy" id="40151"/>
    <lineage>
        <taxon>Eukaryota</taxon>
        <taxon>Metazoa</taxon>
        <taxon>Chordata</taxon>
        <taxon>Craniata</taxon>
        <taxon>Vertebrata</taxon>
        <taxon>Euteleostomi</taxon>
        <taxon>Mammalia</taxon>
        <taxon>Eutheria</taxon>
        <taxon>Laurasiatheria</taxon>
        <taxon>Artiodactyla</taxon>
        <taxon>Whippomorpha</taxon>
        <taxon>Cetacea</taxon>
        <taxon>Odontoceti</taxon>
        <taxon>Monodontidae</taxon>
        <taxon>Monodon</taxon>
    </lineage>
</organism>
<sequence>PTRNSGPPKRKRQERTVYTKEQLDVLKEYFQKNEYPGYQDRLHLATRLSLEEHKLQVWFKNRRAQRSRLERLAKGRSQRARDAPMDPGIPCALGPAPALVIAAAAAVAGPAFPGCPGFRSLPPRSPAGMLPAPEPSISSHGRAMWAPAQGAQAPVQAASAPAPAPVWPLDPYAPNFGPDPFPIPDFTVVFSPQDPSPGSPSPLMSGSRKRDESVDENDLDPKRLLNL</sequence>
<comment type="subcellular location">
    <subcellularLocation>
        <location evidence="1 5 6">Nucleus</location>
    </subcellularLocation>
</comment>
<evidence type="ECO:0000256" key="4">
    <source>
        <dbReference type="ARBA" id="ARBA00023242"/>
    </source>
</evidence>
<feature type="region of interest" description="Disordered" evidence="7">
    <location>
        <begin position="184"/>
        <end position="227"/>
    </location>
</feature>
<dbReference type="EMBL" id="RWIC01000002">
    <property type="protein sequence ID" value="TKC53780.1"/>
    <property type="molecule type" value="Genomic_DNA"/>
</dbReference>
<dbReference type="AlphaFoldDB" id="A0A4V5PB63"/>
<dbReference type="InterPro" id="IPR009057">
    <property type="entry name" value="Homeodomain-like_sf"/>
</dbReference>
<keyword evidence="2 5" id="KW-0238">DNA-binding</keyword>
<evidence type="ECO:0000313" key="10">
    <source>
        <dbReference type="Proteomes" id="UP000308365"/>
    </source>
</evidence>